<comment type="caution">
    <text evidence="3">The sequence shown here is derived from an EMBL/GenBank/DDBJ whole genome shotgun (WGS) entry which is preliminary data.</text>
</comment>
<feature type="signal peptide" evidence="2">
    <location>
        <begin position="1"/>
        <end position="25"/>
    </location>
</feature>
<keyword evidence="4" id="KW-1185">Reference proteome</keyword>
<feature type="chain" id="PRO_5032716570" description="Secreted protein" evidence="2">
    <location>
        <begin position="26"/>
        <end position="82"/>
    </location>
</feature>
<name>A0A843TBR3_COLES</name>
<dbReference type="AlphaFoldDB" id="A0A843TBR3"/>
<feature type="region of interest" description="Disordered" evidence="1">
    <location>
        <begin position="56"/>
        <end position="82"/>
    </location>
</feature>
<proteinExistence type="predicted"/>
<sequence>MFLCLFRASRRLFLAILGCLPRVEAAVLRRVSLRSCRGRVRAVRCEEETFLPMRRPQRVSLPSSGRVRVGRRRRGGSLGPRS</sequence>
<keyword evidence="2" id="KW-0732">Signal</keyword>
<accession>A0A843TBR3</accession>
<dbReference type="Proteomes" id="UP000652761">
    <property type="component" value="Unassembled WGS sequence"/>
</dbReference>
<evidence type="ECO:0008006" key="5">
    <source>
        <dbReference type="Google" id="ProtNLM"/>
    </source>
</evidence>
<evidence type="ECO:0000313" key="3">
    <source>
        <dbReference type="EMBL" id="MQL67726.1"/>
    </source>
</evidence>
<organism evidence="3 4">
    <name type="scientific">Colocasia esculenta</name>
    <name type="common">Wild taro</name>
    <name type="synonym">Arum esculentum</name>
    <dbReference type="NCBI Taxonomy" id="4460"/>
    <lineage>
        <taxon>Eukaryota</taxon>
        <taxon>Viridiplantae</taxon>
        <taxon>Streptophyta</taxon>
        <taxon>Embryophyta</taxon>
        <taxon>Tracheophyta</taxon>
        <taxon>Spermatophyta</taxon>
        <taxon>Magnoliopsida</taxon>
        <taxon>Liliopsida</taxon>
        <taxon>Araceae</taxon>
        <taxon>Aroideae</taxon>
        <taxon>Colocasieae</taxon>
        <taxon>Colocasia</taxon>
    </lineage>
</organism>
<gene>
    <name evidence="3" type="ORF">Taro_000026</name>
</gene>
<protein>
    <recommendedName>
        <fullName evidence="5">Secreted protein</fullName>
    </recommendedName>
</protein>
<feature type="compositionally biased region" description="Low complexity" evidence="1">
    <location>
        <begin position="58"/>
        <end position="67"/>
    </location>
</feature>
<evidence type="ECO:0000313" key="4">
    <source>
        <dbReference type="Proteomes" id="UP000652761"/>
    </source>
</evidence>
<reference evidence="3" key="1">
    <citation type="submission" date="2017-07" db="EMBL/GenBank/DDBJ databases">
        <title>Taro Niue Genome Assembly and Annotation.</title>
        <authorList>
            <person name="Atibalentja N."/>
            <person name="Keating K."/>
            <person name="Fields C.J."/>
        </authorList>
    </citation>
    <scope>NUCLEOTIDE SEQUENCE</scope>
    <source>
        <strain evidence="3">Niue_2</strain>
        <tissue evidence="3">Leaf</tissue>
    </source>
</reference>
<evidence type="ECO:0000256" key="1">
    <source>
        <dbReference type="SAM" id="MobiDB-lite"/>
    </source>
</evidence>
<dbReference type="EMBL" id="NMUH01000001">
    <property type="protein sequence ID" value="MQL67726.1"/>
    <property type="molecule type" value="Genomic_DNA"/>
</dbReference>
<evidence type="ECO:0000256" key="2">
    <source>
        <dbReference type="SAM" id="SignalP"/>
    </source>
</evidence>